<keyword evidence="3" id="KW-1185">Reference proteome</keyword>
<dbReference type="RefSeq" id="WP_162330073.1">
    <property type="nucleotide sequence ID" value="NZ_CP048113.1"/>
</dbReference>
<accession>A0A6B9Z803</accession>
<sequence length="471" mass="52065">MKRVVLLSLAAFCFACQKEARQDKLIPNENRTPTIAAAGDGAYDVVGYGCDVTGPFADAEASRSRVFDFAAFYAANPGSVNIKTLRDQKLYFEYAADAASLMKKVSMSLSATAKYTAFSGTLKFNREQTNTFSSKDIYGFCNLVLKSKEIVLSTDAATLKNYLTPEFRSDIATRPASEIVTRYGTHVYLSIVTGGKVEIIYKSETRSGRRTVAAGGGLQLNMKNAFGIDLTIGVEKSASDSNTLETIHYHTRGGGFTSVATFNAKDGTKFDPSDWQKTITPENSVLVEIPQNGLIAISDLVDDPAKKAELAAYTEQYIQNNAVNLQYEKAPMYSYYYNKNFQVVDILLTTTPAEVAGVAYWTNQGIIGTAFTDNSKPGTIPIYRYFQNNNTHFFTNDFNEIGYGGQHGKYEWIAGYIYKDPTPGAVPIYRYNADGMHYYTTTDRGKSFTIGASLFKKTYVYESILGYIPQN</sequence>
<evidence type="ECO:0000313" key="3">
    <source>
        <dbReference type="Proteomes" id="UP000476411"/>
    </source>
</evidence>
<evidence type="ECO:0000313" key="2">
    <source>
        <dbReference type="EMBL" id="QHS58368.1"/>
    </source>
</evidence>
<dbReference type="KEGG" id="chih:GWR21_01795"/>
<dbReference type="AlphaFoldDB" id="A0A6B9Z803"/>
<proteinExistence type="predicted"/>
<feature type="domain" description="DUF5648" evidence="1">
    <location>
        <begin position="311"/>
        <end position="400"/>
    </location>
</feature>
<protein>
    <recommendedName>
        <fullName evidence="1">DUF5648 domain-containing protein</fullName>
    </recommendedName>
</protein>
<dbReference type="EMBL" id="CP048113">
    <property type="protein sequence ID" value="QHS58368.1"/>
    <property type="molecule type" value="Genomic_DNA"/>
</dbReference>
<dbReference type="Proteomes" id="UP000476411">
    <property type="component" value="Chromosome"/>
</dbReference>
<gene>
    <name evidence="2" type="ORF">GWR21_01795</name>
</gene>
<organism evidence="2 3">
    <name type="scientific">Chitinophaga agri</name>
    <dbReference type="NCBI Taxonomy" id="2703787"/>
    <lineage>
        <taxon>Bacteria</taxon>
        <taxon>Pseudomonadati</taxon>
        <taxon>Bacteroidota</taxon>
        <taxon>Chitinophagia</taxon>
        <taxon>Chitinophagales</taxon>
        <taxon>Chitinophagaceae</taxon>
        <taxon>Chitinophaga</taxon>
    </lineage>
</organism>
<evidence type="ECO:0000259" key="1">
    <source>
        <dbReference type="Pfam" id="PF18885"/>
    </source>
</evidence>
<reference evidence="2 3" key="1">
    <citation type="submission" date="2020-01" db="EMBL/GenBank/DDBJ databases">
        <title>Complete genome sequence of Chitinophaga sp. H33E-04 isolated from quinoa roots.</title>
        <authorList>
            <person name="Weon H.-Y."/>
            <person name="Lee S.A."/>
        </authorList>
    </citation>
    <scope>NUCLEOTIDE SEQUENCE [LARGE SCALE GENOMIC DNA]</scope>
    <source>
        <strain evidence="2 3">H33E-04</strain>
    </source>
</reference>
<dbReference type="Pfam" id="PF18885">
    <property type="entry name" value="DUF5648"/>
    <property type="match status" value="1"/>
</dbReference>
<name>A0A6B9Z803_9BACT</name>
<dbReference type="InterPro" id="IPR043708">
    <property type="entry name" value="DUF5648"/>
</dbReference>